<dbReference type="EMBL" id="VTEH01000017">
    <property type="protein sequence ID" value="TYR73565.1"/>
    <property type="molecule type" value="Genomic_DNA"/>
</dbReference>
<gene>
    <name evidence="2" type="ORF">FZC79_18180</name>
</gene>
<keyword evidence="1" id="KW-0472">Membrane</keyword>
<proteinExistence type="predicted"/>
<comment type="caution">
    <text evidence="2">The sequence shown here is derived from an EMBL/GenBank/DDBJ whole genome shotgun (WGS) entry which is preliminary data.</text>
</comment>
<feature type="transmembrane region" description="Helical" evidence="1">
    <location>
        <begin position="76"/>
        <end position="94"/>
    </location>
</feature>
<organism evidence="2 3">
    <name type="scientific">Rossellomorea vietnamensis</name>
    <dbReference type="NCBI Taxonomy" id="218284"/>
    <lineage>
        <taxon>Bacteria</taxon>
        <taxon>Bacillati</taxon>
        <taxon>Bacillota</taxon>
        <taxon>Bacilli</taxon>
        <taxon>Bacillales</taxon>
        <taxon>Bacillaceae</taxon>
        <taxon>Rossellomorea</taxon>
    </lineage>
</organism>
<sequence length="297" mass="33816">MSDTAQVIILVLSIIVVLVLYTKSKDAESFLLLKLAGYTYIGAFVLDLDGVKLPLGFAVFLLFFRKPKVNADTKQIAAFAGVHILLLGIFIPHIETMIFQRTHHVDIQDTNFYSGSLADELEHLKDYFQMDRNSTELRGLDMVIQEDGTYKYLSFGLAEDTHKGTVNYSIDLSDDRESFEVSRYKVKEDDDYLSNLQFTDAELVLANIDIITPSMFEMEGKEYYHLKTDGIRESYDAKSDSNYKIDTAGKHKVEDNQLPAQTIVAEVCGSKELTETHYPFKCDQNEFFLLDYLPTSN</sequence>
<evidence type="ECO:0000313" key="2">
    <source>
        <dbReference type="EMBL" id="TYR73565.1"/>
    </source>
</evidence>
<evidence type="ECO:0000313" key="3">
    <source>
        <dbReference type="Proteomes" id="UP000323317"/>
    </source>
</evidence>
<dbReference type="RefSeq" id="WP_148948195.1">
    <property type="nucleotide sequence ID" value="NZ_VTEH01000017.1"/>
</dbReference>
<accession>A0A5D4K9X9</accession>
<evidence type="ECO:0000256" key="1">
    <source>
        <dbReference type="SAM" id="Phobius"/>
    </source>
</evidence>
<keyword evidence="1" id="KW-0812">Transmembrane</keyword>
<feature type="transmembrane region" description="Helical" evidence="1">
    <location>
        <begin position="7"/>
        <end position="24"/>
    </location>
</feature>
<name>A0A5D4K9X9_9BACI</name>
<reference evidence="2 3" key="1">
    <citation type="submission" date="2019-08" db="EMBL/GenBank/DDBJ databases">
        <title>Bacillus genomes from the desert of Cuatro Cienegas, Coahuila.</title>
        <authorList>
            <person name="Olmedo-Alvarez G."/>
        </authorList>
    </citation>
    <scope>NUCLEOTIDE SEQUENCE [LARGE SCALE GENOMIC DNA]</scope>
    <source>
        <strain evidence="2 3">CH40_1T</strain>
    </source>
</reference>
<dbReference type="Proteomes" id="UP000323317">
    <property type="component" value="Unassembled WGS sequence"/>
</dbReference>
<feature type="transmembrane region" description="Helical" evidence="1">
    <location>
        <begin position="36"/>
        <end position="64"/>
    </location>
</feature>
<keyword evidence="1" id="KW-1133">Transmembrane helix</keyword>
<protein>
    <submittedName>
        <fullName evidence="2">Uncharacterized protein</fullName>
    </submittedName>
</protein>
<dbReference type="AlphaFoldDB" id="A0A5D4K9X9"/>